<dbReference type="GO" id="GO:0004029">
    <property type="term" value="F:aldehyde dehydrogenase (NAD+) activity"/>
    <property type="evidence" value="ECO:0007669"/>
    <property type="project" value="UniProtKB-EC"/>
</dbReference>
<dbReference type="PANTHER" id="PTHR42804">
    <property type="entry name" value="ALDEHYDE DEHYDROGENASE"/>
    <property type="match status" value="1"/>
</dbReference>
<dbReference type="InterPro" id="IPR016162">
    <property type="entry name" value="Ald_DH_N"/>
</dbReference>
<dbReference type="InterPro" id="IPR016161">
    <property type="entry name" value="Ald_DH/histidinol_DH"/>
</dbReference>
<gene>
    <name evidence="6" type="ORF">W59_24320</name>
</gene>
<dbReference type="Proteomes" id="UP000006447">
    <property type="component" value="Unassembled WGS sequence"/>
</dbReference>
<feature type="domain" description="Aldehyde dehydrogenase" evidence="5">
    <location>
        <begin position="31"/>
        <end position="488"/>
    </location>
</feature>
<protein>
    <recommendedName>
        <fullName evidence="3">aldehyde dehydrogenase (NAD(+))</fullName>
        <ecNumber evidence="3">1.2.1.3</ecNumber>
    </recommendedName>
</protein>
<dbReference type="InterPro" id="IPR015590">
    <property type="entry name" value="Aldehyde_DH_dom"/>
</dbReference>
<dbReference type="RefSeq" id="WP_007299402.1">
    <property type="nucleotide sequence ID" value="NZ_AJJH01000136.1"/>
</dbReference>
<evidence type="ECO:0000256" key="2">
    <source>
        <dbReference type="ARBA" id="ARBA00023002"/>
    </source>
</evidence>
<name>I0WLY6_RHOOP</name>
<evidence type="ECO:0000313" key="7">
    <source>
        <dbReference type="Proteomes" id="UP000006447"/>
    </source>
</evidence>
<dbReference type="FunFam" id="3.40.605.10:FF:000007">
    <property type="entry name" value="NAD/NADP-dependent betaine aldehyde dehydrogenase"/>
    <property type="match status" value="1"/>
</dbReference>
<dbReference type="InterPro" id="IPR016163">
    <property type="entry name" value="Ald_DH_C"/>
</dbReference>
<dbReference type="Gene3D" id="3.40.309.10">
    <property type="entry name" value="Aldehyde Dehydrogenase, Chain A, domain 2"/>
    <property type="match status" value="1"/>
</dbReference>
<dbReference type="EMBL" id="AJJH01000136">
    <property type="protein sequence ID" value="EID77402.1"/>
    <property type="molecule type" value="Genomic_DNA"/>
</dbReference>
<comment type="similarity">
    <text evidence="1">Belongs to the aldehyde dehydrogenase family.</text>
</comment>
<dbReference type="Gene3D" id="3.40.605.10">
    <property type="entry name" value="Aldehyde Dehydrogenase, Chain A, domain 1"/>
    <property type="match status" value="1"/>
</dbReference>
<evidence type="ECO:0000259" key="5">
    <source>
        <dbReference type="Pfam" id="PF00171"/>
    </source>
</evidence>
<dbReference type="Pfam" id="PF00171">
    <property type="entry name" value="Aldedh"/>
    <property type="match status" value="1"/>
</dbReference>
<dbReference type="AlphaFoldDB" id="I0WLY6"/>
<dbReference type="FunFam" id="3.40.309.10:FF:000012">
    <property type="entry name" value="Betaine aldehyde dehydrogenase"/>
    <property type="match status" value="1"/>
</dbReference>
<evidence type="ECO:0000313" key="6">
    <source>
        <dbReference type="EMBL" id="EID77402.1"/>
    </source>
</evidence>
<proteinExistence type="inferred from homology"/>
<accession>I0WLY6</accession>
<evidence type="ECO:0000256" key="4">
    <source>
        <dbReference type="ARBA" id="ARBA00049194"/>
    </source>
</evidence>
<dbReference type="InterPro" id="IPR016160">
    <property type="entry name" value="Ald_DH_CS_CYS"/>
</dbReference>
<keyword evidence="2" id="KW-0560">Oxidoreductase</keyword>
<dbReference type="SUPFAM" id="SSF53720">
    <property type="entry name" value="ALDH-like"/>
    <property type="match status" value="1"/>
</dbReference>
<reference evidence="6 7" key="1">
    <citation type="journal article" date="2012" name="J. Bacteriol.">
        <title>Draft genome sequence of the nitrophenol-degrading actinomycete Rhodococcus imtechensis RKJ300.</title>
        <authorList>
            <person name="Vikram S."/>
            <person name="Kumar S."/>
            <person name="Subramanian S."/>
            <person name="Raghava G.P."/>
        </authorList>
    </citation>
    <scope>NUCLEOTIDE SEQUENCE [LARGE SCALE GENOMIC DNA]</scope>
    <source>
        <strain evidence="6 7">RKJ300</strain>
    </source>
</reference>
<dbReference type="EC" id="1.2.1.3" evidence="3"/>
<dbReference type="CDD" id="cd07138">
    <property type="entry name" value="ALDH_CddD_SSP0762"/>
    <property type="match status" value="1"/>
</dbReference>
<dbReference type="PROSITE" id="PS00070">
    <property type="entry name" value="ALDEHYDE_DEHYDR_CYS"/>
    <property type="match status" value="1"/>
</dbReference>
<comment type="caution">
    <text evidence="6">The sequence shown here is derived from an EMBL/GenBank/DDBJ whole genome shotgun (WGS) entry which is preliminary data.</text>
</comment>
<comment type="catalytic activity">
    <reaction evidence="4">
        <text>an aldehyde + NAD(+) + H2O = a carboxylate + NADH + 2 H(+)</text>
        <dbReference type="Rhea" id="RHEA:16185"/>
        <dbReference type="ChEBI" id="CHEBI:15377"/>
        <dbReference type="ChEBI" id="CHEBI:15378"/>
        <dbReference type="ChEBI" id="CHEBI:17478"/>
        <dbReference type="ChEBI" id="CHEBI:29067"/>
        <dbReference type="ChEBI" id="CHEBI:57540"/>
        <dbReference type="ChEBI" id="CHEBI:57945"/>
        <dbReference type="EC" id="1.2.1.3"/>
    </reaction>
</comment>
<evidence type="ECO:0000256" key="3">
    <source>
        <dbReference type="ARBA" id="ARBA00024226"/>
    </source>
</evidence>
<sequence>MRYPTPPLTFCRNRPKDHHGEHPGLYIDGEWIDPIGTDTLDVVNPATEEIVATIALGDEKDVDCAVTAARRAFDGYGSTTRADRIALLDQIIEVYGRRMAELASTITQEMGAPTSLATTAQAPSGLVHLTTAVDALREFEFEEKIGTTTVVREPVGVCAFITPWNWPVNQIAAKVAPALAAGCTMVLKPSEIAPLNAIIFAEIFHEAGVPSGVFNLVQGDGPTVGGALSRHPDIDMVSFTGSTRAGVEVARNAATTVKRVTQELGGKSANIVLDDADFEEVITRDVVGVVVNSGQSCNAASRILVPWDRMDEAIAIAKTAAASIVVGQPESERSTVGPLVSQAQFDKVQRLIQIGIDEGGTLVAGGVGRPAGLSTGYFVRPTVFADVTNDMTIAREEIFGPVMMLIGYEDEAAAIRIANDTAYGLSGMVSSSDPERARNVARKLRTGMVHLNGAPLAFDAPFGGYKQSGNGREFGKFGLVEYLEAKAIFGDNDEPDPAVNRTRQSARE</sequence>
<dbReference type="PANTHER" id="PTHR42804:SF1">
    <property type="entry name" value="ALDEHYDE DEHYDROGENASE-RELATED"/>
    <property type="match status" value="1"/>
</dbReference>
<organism evidence="6 7">
    <name type="scientific">Rhodococcus opacus RKJ300 = JCM 13270</name>
    <dbReference type="NCBI Taxonomy" id="1165867"/>
    <lineage>
        <taxon>Bacteria</taxon>
        <taxon>Bacillati</taxon>
        <taxon>Actinomycetota</taxon>
        <taxon>Actinomycetes</taxon>
        <taxon>Mycobacteriales</taxon>
        <taxon>Nocardiaceae</taxon>
        <taxon>Rhodococcus</taxon>
    </lineage>
</organism>
<evidence type="ECO:0000256" key="1">
    <source>
        <dbReference type="ARBA" id="ARBA00009986"/>
    </source>
</evidence>
<dbReference type="PATRIC" id="fig|1165867.3.peg.4968"/>